<accession>A0A316EBP6</accession>
<keyword evidence="3" id="KW-0804">Transcription</keyword>
<dbReference type="GO" id="GO:0003700">
    <property type="term" value="F:DNA-binding transcription factor activity"/>
    <property type="evidence" value="ECO:0007669"/>
    <property type="project" value="InterPro"/>
</dbReference>
<organism evidence="5 6">
    <name type="scientific">Arcicella aurantiaca</name>
    <dbReference type="NCBI Taxonomy" id="591202"/>
    <lineage>
        <taxon>Bacteria</taxon>
        <taxon>Pseudomonadati</taxon>
        <taxon>Bacteroidota</taxon>
        <taxon>Cytophagia</taxon>
        <taxon>Cytophagales</taxon>
        <taxon>Flectobacillaceae</taxon>
        <taxon>Arcicella</taxon>
    </lineage>
</organism>
<evidence type="ECO:0000313" key="6">
    <source>
        <dbReference type="Proteomes" id="UP000245489"/>
    </source>
</evidence>
<dbReference type="Gene3D" id="1.10.10.60">
    <property type="entry name" value="Homeodomain-like"/>
    <property type="match status" value="1"/>
</dbReference>
<dbReference type="SMART" id="SM00342">
    <property type="entry name" value="HTH_ARAC"/>
    <property type="match status" value="1"/>
</dbReference>
<protein>
    <submittedName>
        <fullName evidence="5">Helix-turn-helix protein</fullName>
    </submittedName>
</protein>
<dbReference type="InterPro" id="IPR018060">
    <property type="entry name" value="HTH_AraC"/>
</dbReference>
<keyword evidence="1" id="KW-0805">Transcription regulation</keyword>
<feature type="domain" description="HTH araC/xylS-type" evidence="4">
    <location>
        <begin position="167"/>
        <end position="265"/>
    </location>
</feature>
<dbReference type="EMBL" id="QGGO01000008">
    <property type="protein sequence ID" value="PWK27104.1"/>
    <property type="molecule type" value="Genomic_DNA"/>
</dbReference>
<evidence type="ECO:0000256" key="1">
    <source>
        <dbReference type="ARBA" id="ARBA00023015"/>
    </source>
</evidence>
<dbReference type="PANTHER" id="PTHR46796:SF13">
    <property type="entry name" value="HTH-TYPE TRANSCRIPTIONAL ACTIVATOR RHAS"/>
    <property type="match status" value="1"/>
</dbReference>
<dbReference type="PROSITE" id="PS01124">
    <property type="entry name" value="HTH_ARAC_FAMILY_2"/>
    <property type="match status" value="1"/>
</dbReference>
<dbReference type="Pfam" id="PF12833">
    <property type="entry name" value="HTH_18"/>
    <property type="match status" value="1"/>
</dbReference>
<dbReference type="Proteomes" id="UP000245489">
    <property type="component" value="Unassembled WGS sequence"/>
</dbReference>
<keyword evidence="6" id="KW-1185">Reference proteome</keyword>
<reference evidence="5 6" key="1">
    <citation type="submission" date="2018-05" db="EMBL/GenBank/DDBJ databases">
        <title>Genomic Encyclopedia of Archaeal and Bacterial Type Strains, Phase II (KMG-II): from individual species to whole genera.</title>
        <authorList>
            <person name="Goeker M."/>
        </authorList>
    </citation>
    <scope>NUCLEOTIDE SEQUENCE [LARGE SCALE GENOMIC DNA]</scope>
    <source>
        <strain evidence="5 6">DSM 22214</strain>
    </source>
</reference>
<dbReference type="InterPro" id="IPR050204">
    <property type="entry name" value="AraC_XylS_family_regulators"/>
</dbReference>
<gene>
    <name evidence="5" type="ORF">LV89_01918</name>
</gene>
<dbReference type="Pfam" id="PF20240">
    <property type="entry name" value="DUF6597"/>
    <property type="match status" value="1"/>
</dbReference>
<dbReference type="InterPro" id="IPR009057">
    <property type="entry name" value="Homeodomain-like_sf"/>
</dbReference>
<evidence type="ECO:0000256" key="3">
    <source>
        <dbReference type="ARBA" id="ARBA00023163"/>
    </source>
</evidence>
<dbReference type="InterPro" id="IPR046532">
    <property type="entry name" value="DUF6597"/>
</dbReference>
<comment type="caution">
    <text evidence="5">The sequence shown here is derived from an EMBL/GenBank/DDBJ whole genome shotgun (WGS) entry which is preliminary data.</text>
</comment>
<proteinExistence type="predicted"/>
<dbReference type="SUPFAM" id="SSF46689">
    <property type="entry name" value="Homeodomain-like"/>
    <property type="match status" value="1"/>
</dbReference>
<keyword evidence="2" id="KW-0238">DNA-binding</keyword>
<name>A0A316EBP6_9BACT</name>
<evidence type="ECO:0000256" key="2">
    <source>
        <dbReference type="ARBA" id="ARBA00023125"/>
    </source>
</evidence>
<dbReference type="AlphaFoldDB" id="A0A316EBP6"/>
<sequence>MIFMPNILPTKVLRNFVSHYMLLHVQVKGVSAEQRIKPFPPDAEQSLYFYPRDVVKNIVHSSSEIRDSASSIYVGQQTSRINLQFGEDHLVIQVCFRAGMMHQLLGKIPITEFQEKEVDAEDFSDNEMKFLNEELRETNNYQVMISLIDNYLLKKVNRLTIDNQPIDRAIAFMKDGDKSFSLDWLADQACLSPRQFERKFRDRLGMNPKYYSRIVRFNRAYQMKMKQPNLDWLAIAYTCDYYDFAHLMRDFKAFAEVTPSMLVAQELSSPDGKRAIYI</sequence>
<evidence type="ECO:0000313" key="5">
    <source>
        <dbReference type="EMBL" id="PWK27104.1"/>
    </source>
</evidence>
<dbReference type="GO" id="GO:0043565">
    <property type="term" value="F:sequence-specific DNA binding"/>
    <property type="evidence" value="ECO:0007669"/>
    <property type="project" value="InterPro"/>
</dbReference>
<dbReference type="PANTHER" id="PTHR46796">
    <property type="entry name" value="HTH-TYPE TRANSCRIPTIONAL ACTIVATOR RHAS-RELATED"/>
    <property type="match status" value="1"/>
</dbReference>
<dbReference type="OrthoDB" id="635259at2"/>
<evidence type="ECO:0000259" key="4">
    <source>
        <dbReference type="PROSITE" id="PS01124"/>
    </source>
</evidence>